<keyword evidence="1" id="KW-0812">Transmembrane</keyword>
<feature type="transmembrane region" description="Helical" evidence="1">
    <location>
        <begin position="17"/>
        <end position="38"/>
    </location>
</feature>
<dbReference type="RefSeq" id="WP_390209655.1">
    <property type="nucleotide sequence ID" value="NZ_JBHLXJ010000002.1"/>
</dbReference>
<accession>A0ABV6I9R3</accession>
<keyword evidence="1" id="KW-0472">Membrane</keyword>
<sequence>MSIATSALITPSKTIRWLLLFMTCCASVAWGLVTYWFLSRHNYLIASLQLLVATLLYCFALRLVFNVLQQKFVVSLEISGEGDILLRRLNAAGQVINSESVKLRSPLILWPSLLLLSLRNESGKTTHLLILRDNVSATGFRRLSLAFHWLAQAQTSVSVQNDLSEGNF</sequence>
<dbReference type="Pfam" id="PF07254">
    <property type="entry name" value="Cpta_toxin"/>
    <property type="match status" value="1"/>
</dbReference>
<evidence type="ECO:0000313" key="2">
    <source>
        <dbReference type="EMBL" id="MFC0348558.1"/>
    </source>
</evidence>
<dbReference type="Proteomes" id="UP001589844">
    <property type="component" value="Unassembled WGS sequence"/>
</dbReference>
<organism evidence="2 3">
    <name type="scientific">Undibacterium danionis</name>
    <dbReference type="NCBI Taxonomy" id="1812100"/>
    <lineage>
        <taxon>Bacteria</taxon>
        <taxon>Pseudomonadati</taxon>
        <taxon>Pseudomonadota</taxon>
        <taxon>Betaproteobacteria</taxon>
        <taxon>Burkholderiales</taxon>
        <taxon>Oxalobacteraceae</taxon>
        <taxon>Undibacterium</taxon>
    </lineage>
</organism>
<proteinExistence type="predicted"/>
<dbReference type="EMBL" id="JBHLXJ010000002">
    <property type="protein sequence ID" value="MFC0348558.1"/>
    <property type="molecule type" value="Genomic_DNA"/>
</dbReference>
<protein>
    <submittedName>
        <fullName evidence="2">Protein YgfX</fullName>
    </submittedName>
</protein>
<evidence type="ECO:0000256" key="1">
    <source>
        <dbReference type="SAM" id="Phobius"/>
    </source>
</evidence>
<dbReference type="InterPro" id="IPR009883">
    <property type="entry name" value="YgfX"/>
</dbReference>
<keyword evidence="1" id="KW-1133">Transmembrane helix</keyword>
<reference evidence="2 3" key="1">
    <citation type="submission" date="2024-09" db="EMBL/GenBank/DDBJ databases">
        <authorList>
            <person name="Sun Q."/>
            <person name="Mori K."/>
        </authorList>
    </citation>
    <scope>NUCLEOTIDE SEQUENCE [LARGE SCALE GENOMIC DNA]</scope>
    <source>
        <strain evidence="2 3">CCM 8677</strain>
    </source>
</reference>
<name>A0ABV6I9R3_9BURK</name>
<comment type="caution">
    <text evidence="2">The sequence shown here is derived from an EMBL/GenBank/DDBJ whole genome shotgun (WGS) entry which is preliminary data.</text>
</comment>
<feature type="transmembrane region" description="Helical" evidence="1">
    <location>
        <begin position="44"/>
        <end position="65"/>
    </location>
</feature>
<keyword evidence="3" id="KW-1185">Reference proteome</keyword>
<gene>
    <name evidence="2" type="ORF">ACFFJH_01965</name>
</gene>
<evidence type="ECO:0000313" key="3">
    <source>
        <dbReference type="Proteomes" id="UP001589844"/>
    </source>
</evidence>